<evidence type="ECO:0000313" key="2">
    <source>
        <dbReference type="Proteomes" id="UP000828390"/>
    </source>
</evidence>
<dbReference type="AlphaFoldDB" id="A0A9D4GQ51"/>
<reference evidence="1" key="1">
    <citation type="journal article" date="2019" name="bioRxiv">
        <title>The Genome of the Zebra Mussel, Dreissena polymorpha: A Resource for Invasive Species Research.</title>
        <authorList>
            <person name="McCartney M.A."/>
            <person name="Auch B."/>
            <person name="Kono T."/>
            <person name="Mallez S."/>
            <person name="Zhang Y."/>
            <person name="Obille A."/>
            <person name="Becker A."/>
            <person name="Abrahante J.E."/>
            <person name="Garbe J."/>
            <person name="Badalamenti J.P."/>
            <person name="Herman A."/>
            <person name="Mangelson H."/>
            <person name="Liachko I."/>
            <person name="Sullivan S."/>
            <person name="Sone E.D."/>
            <person name="Koren S."/>
            <person name="Silverstein K.A.T."/>
            <person name="Beckman K.B."/>
            <person name="Gohl D.M."/>
        </authorList>
    </citation>
    <scope>NUCLEOTIDE SEQUENCE</scope>
    <source>
        <strain evidence="1">Duluth1</strain>
        <tissue evidence="1">Whole animal</tissue>
    </source>
</reference>
<dbReference type="Proteomes" id="UP000828390">
    <property type="component" value="Unassembled WGS sequence"/>
</dbReference>
<gene>
    <name evidence="1" type="ORF">DPMN_122651</name>
</gene>
<proteinExistence type="predicted"/>
<protein>
    <submittedName>
        <fullName evidence="1">Uncharacterized protein</fullName>
    </submittedName>
</protein>
<name>A0A9D4GQ51_DREPO</name>
<keyword evidence="2" id="KW-1185">Reference proteome</keyword>
<dbReference type="EMBL" id="JAIWYP010000005">
    <property type="protein sequence ID" value="KAH3820902.1"/>
    <property type="molecule type" value="Genomic_DNA"/>
</dbReference>
<comment type="caution">
    <text evidence="1">The sequence shown here is derived from an EMBL/GenBank/DDBJ whole genome shotgun (WGS) entry which is preliminary data.</text>
</comment>
<evidence type="ECO:0000313" key="1">
    <source>
        <dbReference type="EMBL" id="KAH3820902.1"/>
    </source>
</evidence>
<reference evidence="1" key="2">
    <citation type="submission" date="2020-11" db="EMBL/GenBank/DDBJ databases">
        <authorList>
            <person name="McCartney M.A."/>
            <person name="Auch B."/>
            <person name="Kono T."/>
            <person name="Mallez S."/>
            <person name="Becker A."/>
            <person name="Gohl D.M."/>
            <person name="Silverstein K.A.T."/>
            <person name="Koren S."/>
            <person name="Bechman K.B."/>
            <person name="Herman A."/>
            <person name="Abrahante J.E."/>
            <person name="Garbe J."/>
        </authorList>
    </citation>
    <scope>NUCLEOTIDE SEQUENCE</scope>
    <source>
        <strain evidence="1">Duluth1</strain>
        <tissue evidence="1">Whole animal</tissue>
    </source>
</reference>
<organism evidence="1 2">
    <name type="scientific">Dreissena polymorpha</name>
    <name type="common">Zebra mussel</name>
    <name type="synonym">Mytilus polymorpha</name>
    <dbReference type="NCBI Taxonomy" id="45954"/>
    <lineage>
        <taxon>Eukaryota</taxon>
        <taxon>Metazoa</taxon>
        <taxon>Spiralia</taxon>
        <taxon>Lophotrochozoa</taxon>
        <taxon>Mollusca</taxon>
        <taxon>Bivalvia</taxon>
        <taxon>Autobranchia</taxon>
        <taxon>Heteroconchia</taxon>
        <taxon>Euheterodonta</taxon>
        <taxon>Imparidentia</taxon>
        <taxon>Neoheterodontei</taxon>
        <taxon>Myida</taxon>
        <taxon>Dreissenoidea</taxon>
        <taxon>Dreissenidae</taxon>
        <taxon>Dreissena</taxon>
    </lineage>
</organism>
<sequence>MNELDVDRNYLGTFQKLILSGYREAVANKNTPIHLHLSHFKVNNDNDAEEWSHIWALNKLRARSLEVINLHRITVSICSRDALSTRCEESGHVSLPACDDPGPSTLSRKDLEEFSSSAYCMEFDLSWCHNLERMNIWCNGTVQPNALMGLKKLKDLQLLGGCKCEALDLSYHEQTESINLSGGVTLLPLSVYNYKSLKCINIHATYDGLDLSLFENLCSITISNKVKVLPKRPLIHNKQKLTHIGLIDFYLKCFDSKNSYTWCLLNGEDPVQFENYTPVLPSISRIDLHGVTCSTNWLRSLLRMLLTLDHSVRCELSHCIITSLDHEVTGRLPGSNKGSFAKDAGSNPVKRTCVKIDTDLSNTCAFEASDLMWQNCLWETLQGLNVKNLSLRNLDRFFVSWYRLPPLSRSLASLSQLETLRVYLSDYIDLLLPPSLKHFIGSFYTVSPSQLHDLVNNLSAWTPSVECILEFFCIDEIDINLPQKIPPEEYILIKQNLEALEHVKVKRFQIYEFALSTETWSERDCVGADDNDVDWDLGYSSLPNQVLIDGLCRISMRLQINYVKDQNLTK</sequence>
<accession>A0A9D4GQ51</accession>